<keyword evidence="11" id="KW-1185">Reference proteome</keyword>
<dbReference type="InterPro" id="IPR036259">
    <property type="entry name" value="MFS_trans_sf"/>
</dbReference>
<evidence type="ECO:0000256" key="5">
    <source>
        <dbReference type="ARBA" id="ARBA00022989"/>
    </source>
</evidence>
<dbReference type="Pfam" id="PF00083">
    <property type="entry name" value="Sugar_tr"/>
    <property type="match status" value="1"/>
</dbReference>
<dbReference type="InterPro" id="IPR003663">
    <property type="entry name" value="Sugar/inositol_transpt"/>
</dbReference>
<comment type="caution">
    <text evidence="10">The sequence shown here is derived from an EMBL/GenBank/DDBJ whole genome shotgun (WGS) entry which is preliminary data.</text>
</comment>
<evidence type="ECO:0000259" key="9">
    <source>
        <dbReference type="PROSITE" id="PS50850"/>
    </source>
</evidence>
<comment type="subcellular location">
    <subcellularLocation>
        <location evidence="1">Membrane</location>
        <topology evidence="1">Multi-pass membrane protein</topology>
    </subcellularLocation>
</comment>
<feature type="transmembrane region" description="Helical" evidence="8">
    <location>
        <begin position="299"/>
        <end position="321"/>
    </location>
</feature>
<dbReference type="SUPFAM" id="SSF103473">
    <property type="entry name" value="MFS general substrate transporter"/>
    <property type="match status" value="1"/>
</dbReference>
<dbReference type="PROSITE" id="PS00217">
    <property type="entry name" value="SUGAR_TRANSPORT_2"/>
    <property type="match status" value="1"/>
</dbReference>
<dbReference type="InterPro" id="IPR005829">
    <property type="entry name" value="Sugar_transporter_CS"/>
</dbReference>
<evidence type="ECO:0000256" key="7">
    <source>
        <dbReference type="RuleBase" id="RU003346"/>
    </source>
</evidence>
<evidence type="ECO:0000256" key="8">
    <source>
        <dbReference type="SAM" id="Phobius"/>
    </source>
</evidence>
<keyword evidence="3 7" id="KW-0813">Transport</keyword>
<dbReference type="EMBL" id="JABCIY010000175">
    <property type="protein sequence ID" value="KAF7190026.1"/>
    <property type="molecule type" value="Genomic_DNA"/>
</dbReference>
<dbReference type="Proteomes" id="UP000660729">
    <property type="component" value="Unassembled WGS sequence"/>
</dbReference>
<protein>
    <submittedName>
        <fullName evidence="10">Sugar transporter STL1</fullName>
    </submittedName>
</protein>
<dbReference type="PANTHER" id="PTHR48022">
    <property type="entry name" value="PLASTIDIC GLUCOSE TRANSPORTER 4"/>
    <property type="match status" value="1"/>
</dbReference>
<dbReference type="PRINTS" id="PR00171">
    <property type="entry name" value="SUGRTRNSPORT"/>
</dbReference>
<reference evidence="10" key="1">
    <citation type="submission" date="2020-04" db="EMBL/GenBank/DDBJ databases">
        <title>Draft genome resource of the tomato pathogen Pseudocercospora fuligena.</title>
        <authorList>
            <person name="Zaccaron A."/>
        </authorList>
    </citation>
    <scope>NUCLEOTIDE SEQUENCE</scope>
    <source>
        <strain evidence="10">PF001</strain>
    </source>
</reference>
<feature type="domain" description="Major facilitator superfamily (MFS) profile" evidence="9">
    <location>
        <begin position="15"/>
        <end position="484"/>
    </location>
</feature>
<feature type="transmembrane region" description="Helical" evidence="8">
    <location>
        <begin position="431"/>
        <end position="453"/>
    </location>
</feature>
<sequence>MRRCYGRGAPLRAGIYVACLSAFLFFGYDQGVLSGLLQNPYFREQFNEPSDVIVGITVGSYCLGSLVGCGINFFIGDWLGRRRMIWLAMILIIIGATLQTSSVNLAHLIVGRIITGFGTGIDSSTVPMYQSELSKKESRGRLVSWEIWFIGTSEIRELQVKMLTVILGAGIVLSYWIDYGFSYVESHAAWRTPIGLQLIFAIIVVFVVWGLPGKSTVSILCPLLKVDVYRESPRWLAKRGRIEEAVEVICAVWDLKPDDPYVVEEMAAIRAAVALEQSEGAQSTLAVFKDDALKTRRRVILAWFGLFMNQMGGINLVVYYMPTVLVQNVGLSRNTSLLIAGFVQCMFIVGNTLPALALDRMGRRPTMIWGCGLLSGCMMMITILLSIGETNTSSAAIAFFFLFMLIFGATINVVPWVYGPEILPLEARTRGTAISVSAHWLWNFFIVMITPVLINRIDWRTYIIFTVTNAAFVPVVYFFYPETSNISLEDIDKIFLPAEMQDYATRNSVEVVDGSGYSSKGDVTNQVEKAV</sequence>
<dbReference type="OrthoDB" id="6612291at2759"/>
<feature type="transmembrane region" description="Helical" evidence="8">
    <location>
        <begin position="52"/>
        <end position="75"/>
    </location>
</feature>
<dbReference type="GO" id="GO:0005351">
    <property type="term" value="F:carbohydrate:proton symporter activity"/>
    <property type="evidence" value="ECO:0007669"/>
    <property type="project" value="TreeGrafter"/>
</dbReference>
<feature type="transmembrane region" description="Helical" evidence="8">
    <location>
        <begin position="84"/>
        <end position="103"/>
    </location>
</feature>
<keyword evidence="5 8" id="KW-1133">Transmembrane helix</keyword>
<dbReference type="Gene3D" id="1.20.1250.20">
    <property type="entry name" value="MFS general substrate transporter like domains"/>
    <property type="match status" value="1"/>
</dbReference>
<feature type="transmembrane region" description="Helical" evidence="8">
    <location>
        <begin position="9"/>
        <end position="28"/>
    </location>
</feature>
<proteinExistence type="inferred from homology"/>
<evidence type="ECO:0000256" key="6">
    <source>
        <dbReference type="ARBA" id="ARBA00023136"/>
    </source>
</evidence>
<dbReference type="InterPro" id="IPR020846">
    <property type="entry name" value="MFS_dom"/>
</dbReference>
<comment type="similarity">
    <text evidence="2 7">Belongs to the major facilitator superfamily. Sugar transporter (TC 2.A.1.1) family.</text>
</comment>
<feature type="transmembrane region" description="Helical" evidence="8">
    <location>
        <begin position="336"/>
        <end position="356"/>
    </location>
</feature>
<dbReference type="NCBIfam" id="TIGR00879">
    <property type="entry name" value="SP"/>
    <property type="match status" value="1"/>
</dbReference>
<feature type="transmembrane region" description="Helical" evidence="8">
    <location>
        <begin position="368"/>
        <end position="388"/>
    </location>
</feature>
<feature type="transmembrane region" description="Helical" evidence="8">
    <location>
        <begin position="189"/>
        <end position="211"/>
    </location>
</feature>
<gene>
    <name evidence="10" type="ORF">HII31_08357</name>
</gene>
<name>A0A8H6RHA1_9PEZI</name>
<dbReference type="PANTHER" id="PTHR48022:SF72">
    <property type="entry name" value="MAJOR FACILITATOR SUPERFAMILY (MFS) PROFILE DOMAIN-CONTAINING PROTEIN-RELATED"/>
    <property type="match status" value="1"/>
</dbReference>
<keyword evidence="4 8" id="KW-0812">Transmembrane</keyword>
<dbReference type="AlphaFoldDB" id="A0A8H6RHA1"/>
<evidence type="ECO:0000256" key="4">
    <source>
        <dbReference type="ARBA" id="ARBA00022692"/>
    </source>
</evidence>
<organism evidence="10 11">
    <name type="scientific">Pseudocercospora fuligena</name>
    <dbReference type="NCBI Taxonomy" id="685502"/>
    <lineage>
        <taxon>Eukaryota</taxon>
        <taxon>Fungi</taxon>
        <taxon>Dikarya</taxon>
        <taxon>Ascomycota</taxon>
        <taxon>Pezizomycotina</taxon>
        <taxon>Dothideomycetes</taxon>
        <taxon>Dothideomycetidae</taxon>
        <taxon>Mycosphaerellales</taxon>
        <taxon>Mycosphaerellaceae</taxon>
        <taxon>Pseudocercospora</taxon>
    </lineage>
</organism>
<accession>A0A8H6RHA1</accession>
<dbReference type="InterPro" id="IPR005828">
    <property type="entry name" value="MFS_sugar_transport-like"/>
</dbReference>
<evidence type="ECO:0000313" key="10">
    <source>
        <dbReference type="EMBL" id="KAF7190026.1"/>
    </source>
</evidence>
<evidence type="ECO:0000313" key="11">
    <source>
        <dbReference type="Proteomes" id="UP000660729"/>
    </source>
</evidence>
<evidence type="ECO:0000256" key="2">
    <source>
        <dbReference type="ARBA" id="ARBA00010992"/>
    </source>
</evidence>
<dbReference type="GO" id="GO:0016020">
    <property type="term" value="C:membrane"/>
    <property type="evidence" value="ECO:0007669"/>
    <property type="project" value="UniProtKB-SubCell"/>
</dbReference>
<keyword evidence="6 8" id="KW-0472">Membrane</keyword>
<feature type="transmembrane region" description="Helical" evidence="8">
    <location>
        <begin position="394"/>
        <end position="419"/>
    </location>
</feature>
<evidence type="ECO:0000256" key="3">
    <source>
        <dbReference type="ARBA" id="ARBA00022448"/>
    </source>
</evidence>
<keyword evidence="10" id="KW-0762">Sugar transport</keyword>
<dbReference type="InterPro" id="IPR050360">
    <property type="entry name" value="MFS_Sugar_Transporters"/>
</dbReference>
<dbReference type="PROSITE" id="PS50850">
    <property type="entry name" value="MFS"/>
    <property type="match status" value="1"/>
</dbReference>
<feature type="transmembrane region" description="Helical" evidence="8">
    <location>
        <begin position="459"/>
        <end position="480"/>
    </location>
</feature>
<evidence type="ECO:0000256" key="1">
    <source>
        <dbReference type="ARBA" id="ARBA00004141"/>
    </source>
</evidence>